<sequence length="109" mass="12114">MLVTARQTVLEVVVMRQGAEHSSELTDNTKNASLCTQVAAAQERLYSNCEPGSETLDDYRKWAEELKNSLADYVQHQDDPVADYPESAPKSPKKSDCSHLGAGLKGRWF</sequence>
<dbReference type="AlphaFoldDB" id="A0A1U7JHC1"/>
<name>A0A1U7JHC1_9HYPH</name>
<evidence type="ECO:0000313" key="3">
    <source>
        <dbReference type="Proteomes" id="UP000185783"/>
    </source>
</evidence>
<dbReference type="Proteomes" id="UP000185783">
    <property type="component" value="Unassembled WGS sequence"/>
</dbReference>
<evidence type="ECO:0000313" key="2">
    <source>
        <dbReference type="EMBL" id="OKL44088.1"/>
    </source>
</evidence>
<protein>
    <submittedName>
        <fullName evidence="2">Uncharacterized protein</fullName>
    </submittedName>
</protein>
<feature type="region of interest" description="Disordered" evidence="1">
    <location>
        <begin position="80"/>
        <end position="109"/>
    </location>
</feature>
<keyword evidence="3" id="KW-1185">Reference proteome</keyword>
<comment type="caution">
    <text evidence="2">The sequence shown here is derived from an EMBL/GenBank/DDBJ whole genome shotgun (WGS) entry which is preliminary data.</text>
</comment>
<gene>
    <name evidence="2" type="ORF">A3843_10980</name>
</gene>
<dbReference type="RefSeq" id="WP_028481105.1">
    <property type="nucleotide sequence ID" value="NZ_LVVZ01000015.1"/>
</dbReference>
<accession>A0A1U7JHC1</accession>
<organism evidence="2 3">
    <name type="scientific">Pseudovibrio exalbescens</name>
    <dbReference type="NCBI Taxonomy" id="197461"/>
    <lineage>
        <taxon>Bacteria</taxon>
        <taxon>Pseudomonadati</taxon>
        <taxon>Pseudomonadota</taxon>
        <taxon>Alphaproteobacteria</taxon>
        <taxon>Hyphomicrobiales</taxon>
        <taxon>Stappiaceae</taxon>
        <taxon>Pseudovibrio</taxon>
    </lineage>
</organism>
<proteinExistence type="predicted"/>
<dbReference type="EMBL" id="LVVZ01000015">
    <property type="protein sequence ID" value="OKL44088.1"/>
    <property type="molecule type" value="Genomic_DNA"/>
</dbReference>
<reference evidence="2 3" key="1">
    <citation type="submission" date="2016-03" db="EMBL/GenBank/DDBJ databases">
        <title>Genome sequence of Nesiotobacter sp. nov., a moderately halophilic alphaproteobacterium isolated from the Yellow Sea, China.</title>
        <authorList>
            <person name="Zhang G."/>
            <person name="Zhang R."/>
        </authorList>
    </citation>
    <scope>NUCLEOTIDE SEQUENCE [LARGE SCALE GENOMIC DNA]</scope>
    <source>
        <strain evidence="2 3">WB1-6</strain>
    </source>
</reference>
<evidence type="ECO:0000256" key="1">
    <source>
        <dbReference type="SAM" id="MobiDB-lite"/>
    </source>
</evidence>